<protein>
    <submittedName>
        <fullName evidence="4">T-box transcription factor TBX2</fullName>
    </submittedName>
</protein>
<evidence type="ECO:0000313" key="4">
    <source>
        <dbReference type="EMBL" id="HDB28813.1"/>
    </source>
</evidence>
<dbReference type="EMBL" id="DQIR01170155">
    <property type="protein sequence ID" value="HDB25632.1"/>
    <property type="molecule type" value="Transcribed_RNA"/>
</dbReference>
<dbReference type="Pfam" id="PF20627">
    <property type="entry name" value="TBX2-3_RD"/>
    <property type="match status" value="1"/>
</dbReference>
<feature type="compositionally biased region" description="Basic and acidic residues" evidence="2">
    <location>
        <begin position="275"/>
        <end position="284"/>
    </location>
</feature>
<evidence type="ECO:0000259" key="3">
    <source>
        <dbReference type="PROSITE" id="PS50252"/>
    </source>
</evidence>
<dbReference type="PANTHER" id="PTHR11267">
    <property type="entry name" value="T-BOX PROTEIN-RELATED"/>
    <property type="match status" value="1"/>
</dbReference>
<dbReference type="PROSITE" id="PS50252">
    <property type="entry name" value="TBOX_3"/>
    <property type="match status" value="1"/>
</dbReference>
<reference evidence="4" key="1">
    <citation type="journal article" date="2019" name="PeerJ">
        <title>Genes of the pig, Sus scrofa, reconstructed with EvidentialGene.</title>
        <authorList>
            <person name="Gilbert D.G."/>
        </authorList>
    </citation>
    <scope>NUCLEOTIDE SEQUENCE</scope>
</reference>
<dbReference type="Pfam" id="PF12598">
    <property type="entry name" value="TBX2-3_TAD"/>
    <property type="match status" value="1"/>
</dbReference>
<dbReference type="EMBL" id="DQIR01173336">
    <property type="protein sequence ID" value="HDB28813.1"/>
    <property type="molecule type" value="Transcribed_RNA"/>
</dbReference>
<accession>A0A480R1Z7</accession>
<dbReference type="PANTHER" id="PTHR11267:SF82">
    <property type="entry name" value="T-BOX TRANSCRIPTION FACTOR TBX2"/>
    <property type="match status" value="1"/>
</dbReference>
<name>A0A480R1Z7_PIG</name>
<sequence>MTVSQCPAGRFFLSLRTRVSTQVCVHYLEHLGWMGRRANSLFCLCVRACAWPTSVVEFACIIGPAYAPLSVCSLLRCGVSLCTCLGRFQLTAVPCTALGLCVQVEGLCLKVFEGGETLSLSLWPGGRPRLAFWLPPSHPRRGGYQVSRSGLPFGRAAADLWVPQARLEEPHPDLSPPPRSPQITQLKIDNNPFAKGFRDTGNGRREKRKQLTLPSLRLYEEHCKPDRDGAESDASSCDPPPAREPPPSPGTAPSPLRLHRTRAEEKSCAADSDPEPERLSEERAGPVLGRSPALDGGSPSRLTEPERARERRSPERGKEPAESGGDGPFGLRSLEKERTEARRKDEGRKEAGEGKEPSLAPLVVQTDSASPLGAGHLPGLAFSGHLHGQQFFGPLGAGQPLFLHPGQFAMGPGAFSAMGMGHLLASVAGGGGSGGGGGPGTATGLDAGGLGPAASAASTAGPFPFHLSQHMLASQVRPAVWWQQMEGGGWRWAEDAGIGLEGASGAPRVSSQDSFLDRTEGPCEAHLSSGRLRL</sequence>
<dbReference type="GO" id="GO:0000978">
    <property type="term" value="F:RNA polymerase II cis-regulatory region sequence-specific DNA binding"/>
    <property type="evidence" value="ECO:0007669"/>
    <property type="project" value="InterPro"/>
</dbReference>
<proteinExistence type="predicted"/>
<feature type="compositionally biased region" description="Basic and acidic residues" evidence="2">
    <location>
        <begin position="303"/>
        <end position="321"/>
    </location>
</feature>
<keyword evidence="1" id="KW-0238">DNA-binding</keyword>
<dbReference type="GO" id="GO:0003700">
    <property type="term" value="F:DNA-binding transcription factor activity"/>
    <property type="evidence" value="ECO:0007669"/>
    <property type="project" value="InterPro"/>
</dbReference>
<dbReference type="InterPro" id="IPR001699">
    <property type="entry name" value="TF_T-box"/>
</dbReference>
<dbReference type="GO" id="GO:0000122">
    <property type="term" value="P:negative regulation of transcription by RNA polymerase II"/>
    <property type="evidence" value="ECO:0007669"/>
    <property type="project" value="UniProtKB-ARBA"/>
</dbReference>
<feature type="domain" description="T-box" evidence="3">
    <location>
        <begin position="179"/>
        <end position="199"/>
    </location>
</feature>
<comment type="subcellular location">
    <subcellularLocation>
        <location evidence="1">Nucleus</location>
    </subcellularLocation>
</comment>
<dbReference type="GO" id="GO:0045893">
    <property type="term" value="P:positive regulation of DNA-templated transcription"/>
    <property type="evidence" value="ECO:0007669"/>
    <property type="project" value="InterPro"/>
</dbReference>
<feature type="region of interest" description="Disordered" evidence="2">
    <location>
        <begin position="504"/>
        <end position="534"/>
    </location>
</feature>
<dbReference type="InterPro" id="IPR036960">
    <property type="entry name" value="T-box_sf"/>
</dbReference>
<organism evidence="4">
    <name type="scientific">Sus scrofa</name>
    <name type="common">Pig</name>
    <dbReference type="NCBI Taxonomy" id="9823"/>
    <lineage>
        <taxon>Eukaryota</taxon>
        <taxon>Metazoa</taxon>
        <taxon>Chordata</taxon>
        <taxon>Craniata</taxon>
        <taxon>Vertebrata</taxon>
        <taxon>Euteleostomi</taxon>
        <taxon>Mammalia</taxon>
        <taxon>Eutheria</taxon>
        <taxon>Laurasiatheria</taxon>
        <taxon>Artiodactyla</taxon>
        <taxon>Suina</taxon>
        <taxon>Suidae</taxon>
        <taxon>Sus</taxon>
    </lineage>
</organism>
<dbReference type="InterPro" id="IPR048387">
    <property type="entry name" value="TBX2_3_RD"/>
</dbReference>
<evidence type="ECO:0000256" key="1">
    <source>
        <dbReference type="PROSITE-ProRule" id="PRU00201"/>
    </source>
</evidence>
<feature type="region of interest" description="Disordered" evidence="2">
    <location>
        <begin position="168"/>
        <end position="362"/>
    </location>
</feature>
<feature type="compositionally biased region" description="Pro residues" evidence="2">
    <location>
        <begin position="238"/>
        <end position="252"/>
    </location>
</feature>
<feature type="compositionally biased region" description="Basic and acidic residues" evidence="2">
    <location>
        <begin position="218"/>
        <end position="230"/>
    </location>
</feature>
<dbReference type="InterPro" id="IPR046360">
    <property type="entry name" value="T-box_DNA-bd"/>
</dbReference>
<dbReference type="GO" id="GO:0005634">
    <property type="term" value="C:nucleus"/>
    <property type="evidence" value="ECO:0007669"/>
    <property type="project" value="UniProtKB-SubCell"/>
</dbReference>
<dbReference type="Gene3D" id="2.60.40.820">
    <property type="entry name" value="Transcription factor, T-box"/>
    <property type="match status" value="1"/>
</dbReference>
<dbReference type="InterPro" id="IPR022582">
    <property type="entry name" value="TBX2/3_TAD"/>
</dbReference>
<dbReference type="AlphaFoldDB" id="A0A480R1Z7"/>
<comment type="caution">
    <text evidence="1">Lacks conserved residue(s) required for the propagation of feature annotation.</text>
</comment>
<feature type="compositionally biased region" description="Basic and acidic residues" evidence="2">
    <location>
        <begin position="333"/>
        <end position="356"/>
    </location>
</feature>
<keyword evidence="1" id="KW-0539">Nucleus</keyword>
<evidence type="ECO:0000256" key="2">
    <source>
        <dbReference type="SAM" id="MobiDB-lite"/>
    </source>
</evidence>